<dbReference type="InterPro" id="IPR017972">
    <property type="entry name" value="Cyt_P450_CS"/>
</dbReference>
<evidence type="ECO:0000256" key="1">
    <source>
        <dbReference type="ARBA" id="ARBA00001971"/>
    </source>
</evidence>
<accession>A0A1E1KAG3</accession>
<evidence type="ECO:0008006" key="11">
    <source>
        <dbReference type="Google" id="ProtNLM"/>
    </source>
</evidence>
<dbReference type="GO" id="GO:0005506">
    <property type="term" value="F:iron ion binding"/>
    <property type="evidence" value="ECO:0007669"/>
    <property type="project" value="InterPro"/>
</dbReference>
<evidence type="ECO:0000256" key="4">
    <source>
        <dbReference type="ARBA" id="ARBA00023002"/>
    </source>
</evidence>
<keyword evidence="7" id="KW-0503">Monooxygenase</keyword>
<dbReference type="Proteomes" id="UP000178912">
    <property type="component" value="Unassembled WGS sequence"/>
</dbReference>
<dbReference type="PANTHER" id="PTHR46206:SF7">
    <property type="entry name" value="P450, PUTATIVE (EUROFUNG)-RELATED"/>
    <property type="match status" value="1"/>
</dbReference>
<gene>
    <name evidence="9" type="ORF">RAG0_04782</name>
</gene>
<dbReference type="GO" id="GO:0004497">
    <property type="term" value="F:monooxygenase activity"/>
    <property type="evidence" value="ECO:0007669"/>
    <property type="project" value="UniProtKB-KW"/>
</dbReference>
<dbReference type="SUPFAM" id="SSF48264">
    <property type="entry name" value="Cytochrome P450"/>
    <property type="match status" value="1"/>
</dbReference>
<keyword evidence="5 6" id="KW-0408">Iron</keyword>
<dbReference type="OrthoDB" id="1844152at2759"/>
<keyword evidence="8" id="KW-0472">Membrane</keyword>
<keyword evidence="8" id="KW-1133">Transmembrane helix</keyword>
<evidence type="ECO:0000256" key="2">
    <source>
        <dbReference type="ARBA" id="ARBA00010617"/>
    </source>
</evidence>
<dbReference type="InterPro" id="IPR001128">
    <property type="entry name" value="Cyt_P450"/>
</dbReference>
<keyword evidence="6 7" id="KW-0349">Heme</keyword>
<dbReference type="InterPro" id="IPR036396">
    <property type="entry name" value="Cyt_P450_sf"/>
</dbReference>
<evidence type="ECO:0000256" key="3">
    <source>
        <dbReference type="ARBA" id="ARBA00022723"/>
    </source>
</evidence>
<dbReference type="PANTHER" id="PTHR46206">
    <property type="entry name" value="CYTOCHROME P450"/>
    <property type="match status" value="1"/>
</dbReference>
<feature type="binding site" description="axial binding residue" evidence="6">
    <location>
        <position position="440"/>
    </location>
    <ligand>
        <name>heme</name>
        <dbReference type="ChEBI" id="CHEBI:30413"/>
    </ligand>
    <ligandPart>
        <name>Fe</name>
        <dbReference type="ChEBI" id="CHEBI:18248"/>
    </ligandPart>
</feature>
<dbReference type="Gene3D" id="1.10.630.10">
    <property type="entry name" value="Cytochrome P450"/>
    <property type="match status" value="1"/>
</dbReference>
<comment type="similarity">
    <text evidence="2 7">Belongs to the cytochrome P450 family.</text>
</comment>
<dbReference type="EMBL" id="FJUX01000020">
    <property type="protein sequence ID" value="CZS94981.1"/>
    <property type="molecule type" value="Genomic_DNA"/>
</dbReference>
<dbReference type="PROSITE" id="PS00086">
    <property type="entry name" value="CYTOCHROME_P450"/>
    <property type="match status" value="1"/>
</dbReference>
<feature type="transmembrane region" description="Helical" evidence="8">
    <location>
        <begin position="16"/>
        <end position="35"/>
    </location>
</feature>
<evidence type="ECO:0000256" key="5">
    <source>
        <dbReference type="ARBA" id="ARBA00023004"/>
    </source>
</evidence>
<comment type="cofactor">
    <cofactor evidence="1 6">
        <name>heme</name>
        <dbReference type="ChEBI" id="CHEBI:30413"/>
    </cofactor>
</comment>
<dbReference type="Pfam" id="PF00067">
    <property type="entry name" value="p450"/>
    <property type="match status" value="1"/>
</dbReference>
<evidence type="ECO:0000256" key="8">
    <source>
        <dbReference type="SAM" id="Phobius"/>
    </source>
</evidence>
<dbReference type="GO" id="GO:0020037">
    <property type="term" value="F:heme binding"/>
    <property type="evidence" value="ECO:0007669"/>
    <property type="project" value="InterPro"/>
</dbReference>
<dbReference type="CDD" id="cd11041">
    <property type="entry name" value="CYP503A1-like"/>
    <property type="match status" value="1"/>
</dbReference>
<protein>
    <recommendedName>
        <fullName evidence="11">Cytochrome P450</fullName>
    </recommendedName>
</protein>
<dbReference type="GO" id="GO:0016705">
    <property type="term" value="F:oxidoreductase activity, acting on paired donors, with incorporation or reduction of molecular oxygen"/>
    <property type="evidence" value="ECO:0007669"/>
    <property type="project" value="InterPro"/>
</dbReference>
<proteinExistence type="inferred from homology"/>
<keyword evidence="4 7" id="KW-0560">Oxidoreductase</keyword>
<evidence type="ECO:0000313" key="10">
    <source>
        <dbReference type="Proteomes" id="UP000178912"/>
    </source>
</evidence>
<keyword evidence="3 6" id="KW-0479">Metal-binding</keyword>
<name>A0A1E1KAG3_9HELO</name>
<reference evidence="10" key="1">
    <citation type="submission" date="2016-03" db="EMBL/GenBank/DDBJ databases">
        <authorList>
            <person name="Guldener U."/>
        </authorList>
    </citation>
    <scope>NUCLEOTIDE SEQUENCE [LARGE SCALE GENOMIC DNA]</scope>
    <source>
        <strain evidence="10">04CH-RAC-A.6.1</strain>
    </source>
</reference>
<evidence type="ECO:0000256" key="6">
    <source>
        <dbReference type="PIRSR" id="PIRSR602403-1"/>
    </source>
</evidence>
<evidence type="ECO:0000313" key="9">
    <source>
        <dbReference type="EMBL" id="CZS94981.1"/>
    </source>
</evidence>
<dbReference type="AlphaFoldDB" id="A0A1E1KAG3"/>
<sequence length="499" mass="56460">MLSSLISPLTLTYHSYPIPTVLIACLFLTTLIIYITSPPRRFSIDLPTLPESPSAQRQRWKWKSHIMLLEGYRKFPGKMFQVWSSEGPEIIVPPEFLDELKGLPDTYLSSIAGLAEMFQSRYTTIPIEDNHFGIHFAKTILTKNLGKVLPGMIEELNFVLPQHFDSYPSRVFVGPNLCRNPSWLQTTESYSKDVFISSSILKVFPTFSRHMIKWFIPQIWSISRHNRRAAQIVEEALKDRFETKPKIPDEVEFKESLDATHGIWELLPDELKRDYDFQGRGQLGLAAAGIHTTSTLVTNCIYSLAQFPEYAPILKEEIEDVRRDTGGGEWTIEALGRLKKLESFMKENLRLFASGVTSFRRKVLLPITLSNGTILPVGSYISAPLFAISIAPSIYGPSSETFSGFRFYNQQPHSDSKQPPSQLTSTTCASPFFGLGKHACPGRFFAALEAKLLLVEMLGRYEFRLKEGEGRPGNVVFNSLRIVKPGCEVLVRDLKGRKV</sequence>
<keyword evidence="8" id="KW-0812">Transmembrane</keyword>
<dbReference type="PRINTS" id="PR00465">
    <property type="entry name" value="EP450IV"/>
</dbReference>
<keyword evidence="10" id="KW-1185">Reference proteome</keyword>
<dbReference type="InterPro" id="IPR002403">
    <property type="entry name" value="Cyt_P450_E_grp-IV"/>
</dbReference>
<organism evidence="9 10">
    <name type="scientific">Rhynchosporium agropyri</name>
    <dbReference type="NCBI Taxonomy" id="914238"/>
    <lineage>
        <taxon>Eukaryota</taxon>
        <taxon>Fungi</taxon>
        <taxon>Dikarya</taxon>
        <taxon>Ascomycota</taxon>
        <taxon>Pezizomycotina</taxon>
        <taxon>Leotiomycetes</taxon>
        <taxon>Helotiales</taxon>
        <taxon>Ploettnerulaceae</taxon>
        <taxon>Rhynchosporium</taxon>
    </lineage>
</organism>
<evidence type="ECO:0000256" key="7">
    <source>
        <dbReference type="RuleBase" id="RU000461"/>
    </source>
</evidence>